<sequence length="165" mass="17803">FTLSHGSLVGKPMGRAASPAQAVALHCTGPECPEVDALVGGAAVQAEVQVLVVSVFYRVHYFLWHPHSKGQVSPHLPDHNGCTDRVGPVTVSTVLGAIGERCRQLICLCMIHLLVHTLLEVLEDDWVSLCFGINTTSSLCNADLHISALPQHRGGQSKRPQKTWV</sequence>
<protein>
    <submittedName>
        <fullName evidence="1">Uncharacterized protein</fullName>
    </submittedName>
</protein>
<dbReference type="Proteomes" id="UP000694402">
    <property type="component" value="Unassembled WGS sequence"/>
</dbReference>
<keyword evidence="2" id="KW-1185">Reference proteome</keyword>
<dbReference type="Ensembl" id="ENSOTST00005094456.2">
    <property type="protein sequence ID" value="ENSOTSP00005087024.1"/>
    <property type="gene ID" value="ENSOTSG00005041018.2"/>
</dbReference>
<name>A0A8C8IZT7_ONCTS</name>
<reference evidence="1" key="1">
    <citation type="submission" date="2025-08" db="UniProtKB">
        <authorList>
            <consortium name="Ensembl"/>
        </authorList>
    </citation>
    <scope>IDENTIFICATION</scope>
</reference>
<evidence type="ECO:0000313" key="2">
    <source>
        <dbReference type="Proteomes" id="UP000694402"/>
    </source>
</evidence>
<proteinExistence type="predicted"/>
<evidence type="ECO:0000313" key="1">
    <source>
        <dbReference type="Ensembl" id="ENSOTSP00005087024.1"/>
    </source>
</evidence>
<gene>
    <name evidence="1" type="primary">C20orf27</name>
</gene>
<dbReference type="AlphaFoldDB" id="A0A8C8IZT7"/>
<organism evidence="1 2">
    <name type="scientific">Oncorhynchus tshawytscha</name>
    <name type="common">Chinook salmon</name>
    <name type="synonym">Salmo tshawytscha</name>
    <dbReference type="NCBI Taxonomy" id="74940"/>
    <lineage>
        <taxon>Eukaryota</taxon>
        <taxon>Metazoa</taxon>
        <taxon>Chordata</taxon>
        <taxon>Craniata</taxon>
        <taxon>Vertebrata</taxon>
        <taxon>Euteleostomi</taxon>
        <taxon>Actinopterygii</taxon>
        <taxon>Neopterygii</taxon>
        <taxon>Teleostei</taxon>
        <taxon>Protacanthopterygii</taxon>
        <taxon>Salmoniformes</taxon>
        <taxon>Salmonidae</taxon>
        <taxon>Salmoninae</taxon>
        <taxon>Oncorhynchus</taxon>
    </lineage>
</organism>
<reference evidence="1" key="2">
    <citation type="submission" date="2025-09" db="UniProtKB">
        <authorList>
            <consortium name="Ensembl"/>
        </authorList>
    </citation>
    <scope>IDENTIFICATION</scope>
</reference>
<dbReference type="GeneTree" id="ENSGT00940000174630"/>
<accession>A0A8C8IZT7</accession>